<dbReference type="Proteomes" id="UP001242313">
    <property type="component" value="Unassembled WGS sequence"/>
</dbReference>
<feature type="coiled-coil region" evidence="2">
    <location>
        <begin position="30"/>
        <end position="131"/>
    </location>
</feature>
<dbReference type="RefSeq" id="WP_307191633.1">
    <property type="nucleotide sequence ID" value="NZ_JAUSUN010000007.1"/>
</dbReference>
<dbReference type="CDD" id="cd12797">
    <property type="entry name" value="M23_peptidase"/>
    <property type="match status" value="1"/>
</dbReference>
<name>A0ABU0FU44_9BACI</name>
<keyword evidence="1 4" id="KW-0732">Signal</keyword>
<evidence type="ECO:0000259" key="6">
    <source>
        <dbReference type="Pfam" id="PF24568"/>
    </source>
</evidence>
<dbReference type="InterPro" id="IPR057309">
    <property type="entry name" value="PcsB_CC"/>
</dbReference>
<dbReference type="InterPro" id="IPR016047">
    <property type="entry name" value="M23ase_b-sheet_dom"/>
</dbReference>
<dbReference type="Pfam" id="PF24568">
    <property type="entry name" value="CC_PcsB"/>
    <property type="match status" value="1"/>
</dbReference>
<dbReference type="PANTHER" id="PTHR21666:SF270">
    <property type="entry name" value="MUREIN HYDROLASE ACTIVATOR ENVC"/>
    <property type="match status" value="1"/>
</dbReference>
<accession>A0ABU0FU44</accession>
<dbReference type="Pfam" id="PF01551">
    <property type="entry name" value="Peptidase_M23"/>
    <property type="match status" value="1"/>
</dbReference>
<organism evidence="7 8">
    <name type="scientific">Mesobacillus stamsii</name>
    <dbReference type="NCBI Taxonomy" id="225347"/>
    <lineage>
        <taxon>Bacteria</taxon>
        <taxon>Bacillati</taxon>
        <taxon>Bacillota</taxon>
        <taxon>Bacilli</taxon>
        <taxon>Bacillales</taxon>
        <taxon>Bacillaceae</taxon>
        <taxon>Mesobacillus</taxon>
    </lineage>
</organism>
<gene>
    <name evidence="7" type="ORF">J2S25_001654</name>
</gene>
<dbReference type="PANTHER" id="PTHR21666">
    <property type="entry name" value="PEPTIDASE-RELATED"/>
    <property type="match status" value="1"/>
</dbReference>
<feature type="domain" description="M23ase beta-sheet core" evidence="5">
    <location>
        <begin position="333"/>
        <end position="432"/>
    </location>
</feature>
<evidence type="ECO:0000256" key="2">
    <source>
        <dbReference type="SAM" id="Coils"/>
    </source>
</evidence>
<dbReference type="InterPro" id="IPR050570">
    <property type="entry name" value="Cell_wall_metabolism_enzyme"/>
</dbReference>
<feature type="compositionally biased region" description="Basic and acidic residues" evidence="3">
    <location>
        <begin position="273"/>
        <end position="285"/>
    </location>
</feature>
<evidence type="ECO:0000256" key="4">
    <source>
        <dbReference type="SAM" id="SignalP"/>
    </source>
</evidence>
<keyword evidence="2" id="KW-0175">Coiled coil</keyword>
<feature type="compositionally biased region" description="Polar residues" evidence="3">
    <location>
        <begin position="289"/>
        <end position="303"/>
    </location>
</feature>
<feature type="region of interest" description="Disordered" evidence="3">
    <location>
        <begin position="273"/>
        <end position="309"/>
    </location>
</feature>
<feature type="domain" description="Peptidoglycan hydrolase PcsB coiled-coil" evidence="6">
    <location>
        <begin position="107"/>
        <end position="181"/>
    </location>
</feature>
<protein>
    <submittedName>
        <fullName evidence="7">Peptidoglycan hydrolase CwlO-like protein</fullName>
    </submittedName>
</protein>
<dbReference type="Gene3D" id="6.10.250.3150">
    <property type="match status" value="1"/>
</dbReference>
<dbReference type="Gene3D" id="2.70.70.10">
    <property type="entry name" value="Glucose Permease (Domain IIA)"/>
    <property type="match status" value="1"/>
</dbReference>
<comment type="caution">
    <text evidence="7">The sequence shown here is derived from an EMBL/GenBank/DDBJ whole genome shotgun (WGS) entry which is preliminary data.</text>
</comment>
<sequence length="443" mass="48545">MKKQILSLAVVSTLSLGAVISPMYANAESISSLEQKKQEALNKRSGLNSEIDEKKSAITEIQSDQEKVKSEIGALDTAVKDTENKIKEKNAQIDQTTAEIEQLKVEIAELIERINKRNALLKDKARSMQESGGTISYMDVLLGAQSFSDFIDRVNAVTTIVQADKDILVQHQKDKDDLEKKQKQVETKLSDLQSMKKELEALKGQLKGKIARQQELMKELEQEEHQMHGEINDIAEQQKILASQADAIEKAIALEKKRQAEIAAEQERQAKLAREQAQLARDRAAAQKKSGTSESSAPTSAPQVSAPPVSNGMFMWPARGYVSSSTGSRGGAYHYGIDIASGGTVPIVAAADGYVSQSYTSSSYGEVIFITHSINGKIYTTVYAHMRTGSRTVGPGSVVSKGQRIGTMGNTGQSSGQHLHFELHDGPWTPDKRNYVNPIPYLR</sequence>
<feature type="signal peptide" evidence="4">
    <location>
        <begin position="1"/>
        <end position="27"/>
    </location>
</feature>
<evidence type="ECO:0000256" key="3">
    <source>
        <dbReference type="SAM" id="MobiDB-lite"/>
    </source>
</evidence>
<dbReference type="InterPro" id="IPR011055">
    <property type="entry name" value="Dup_hybrid_motif"/>
</dbReference>
<dbReference type="SUPFAM" id="SSF51261">
    <property type="entry name" value="Duplicated hybrid motif"/>
    <property type="match status" value="1"/>
</dbReference>
<evidence type="ECO:0000256" key="1">
    <source>
        <dbReference type="ARBA" id="ARBA00022729"/>
    </source>
</evidence>
<evidence type="ECO:0000313" key="8">
    <source>
        <dbReference type="Proteomes" id="UP001242313"/>
    </source>
</evidence>
<dbReference type="EMBL" id="JAUSUN010000007">
    <property type="protein sequence ID" value="MDQ0413451.1"/>
    <property type="molecule type" value="Genomic_DNA"/>
</dbReference>
<evidence type="ECO:0000259" key="5">
    <source>
        <dbReference type="Pfam" id="PF01551"/>
    </source>
</evidence>
<feature type="chain" id="PRO_5047414355" evidence="4">
    <location>
        <begin position="28"/>
        <end position="443"/>
    </location>
</feature>
<reference evidence="7 8" key="1">
    <citation type="submission" date="2023-07" db="EMBL/GenBank/DDBJ databases">
        <title>Genomic Encyclopedia of Type Strains, Phase IV (KMG-IV): sequencing the most valuable type-strain genomes for metagenomic binning, comparative biology and taxonomic classification.</title>
        <authorList>
            <person name="Goeker M."/>
        </authorList>
    </citation>
    <scope>NUCLEOTIDE SEQUENCE [LARGE SCALE GENOMIC DNA]</scope>
    <source>
        <strain evidence="7 8">DSM 19598</strain>
    </source>
</reference>
<evidence type="ECO:0000313" key="7">
    <source>
        <dbReference type="EMBL" id="MDQ0413451.1"/>
    </source>
</evidence>
<keyword evidence="8" id="KW-1185">Reference proteome</keyword>
<proteinExistence type="predicted"/>